<evidence type="ECO:0000259" key="2">
    <source>
        <dbReference type="Pfam" id="PF24713"/>
    </source>
</evidence>
<evidence type="ECO:0000313" key="5">
    <source>
        <dbReference type="Proteomes" id="UP001417504"/>
    </source>
</evidence>
<dbReference type="Pfam" id="PF24714">
    <property type="entry name" value="TOR1L1_N"/>
    <property type="match status" value="1"/>
</dbReference>
<dbReference type="Pfam" id="PF24713">
    <property type="entry name" value="TOR1L1_C"/>
    <property type="match status" value="1"/>
</dbReference>
<dbReference type="Gene3D" id="1.25.10.10">
    <property type="entry name" value="Leucine-rich Repeat Variant"/>
    <property type="match status" value="2"/>
</dbReference>
<protein>
    <recommendedName>
        <fullName evidence="6">TOG domain-containing protein</fullName>
    </recommendedName>
</protein>
<dbReference type="GO" id="GO:0010005">
    <property type="term" value="C:cortical microtubule, transverse to long axis"/>
    <property type="evidence" value="ECO:0007669"/>
    <property type="project" value="TreeGrafter"/>
</dbReference>
<feature type="region of interest" description="Disordered" evidence="1">
    <location>
        <begin position="561"/>
        <end position="623"/>
    </location>
</feature>
<dbReference type="InterPro" id="IPR057599">
    <property type="entry name" value="TORTIFOLIA1/TORL1-2_C"/>
</dbReference>
<feature type="region of interest" description="Disordered" evidence="1">
    <location>
        <begin position="347"/>
        <end position="395"/>
    </location>
</feature>
<dbReference type="GO" id="GO:0010031">
    <property type="term" value="P:circumnutation"/>
    <property type="evidence" value="ECO:0007669"/>
    <property type="project" value="TreeGrafter"/>
</dbReference>
<dbReference type="SUPFAM" id="SSF48371">
    <property type="entry name" value="ARM repeat"/>
    <property type="match status" value="1"/>
</dbReference>
<organism evidence="4 5">
    <name type="scientific">Stephania japonica</name>
    <dbReference type="NCBI Taxonomy" id="461633"/>
    <lineage>
        <taxon>Eukaryota</taxon>
        <taxon>Viridiplantae</taxon>
        <taxon>Streptophyta</taxon>
        <taxon>Embryophyta</taxon>
        <taxon>Tracheophyta</taxon>
        <taxon>Spermatophyta</taxon>
        <taxon>Magnoliopsida</taxon>
        <taxon>Ranunculales</taxon>
        <taxon>Menispermaceae</taxon>
        <taxon>Menispermoideae</taxon>
        <taxon>Cissampelideae</taxon>
        <taxon>Stephania</taxon>
    </lineage>
</organism>
<evidence type="ECO:0000313" key="4">
    <source>
        <dbReference type="EMBL" id="KAK9155759.1"/>
    </source>
</evidence>
<dbReference type="GO" id="GO:0008017">
    <property type="term" value="F:microtubule binding"/>
    <property type="evidence" value="ECO:0007669"/>
    <property type="project" value="InterPro"/>
</dbReference>
<dbReference type="PANTHER" id="PTHR31355:SF7">
    <property type="entry name" value="MICROTUBULE-ASSOCIATED PROTEIN TORTIFOLIA1"/>
    <property type="match status" value="1"/>
</dbReference>
<name>A0AAP0KQS4_9MAGN</name>
<feature type="compositionally biased region" description="Low complexity" evidence="1">
    <location>
        <begin position="561"/>
        <end position="571"/>
    </location>
</feature>
<dbReference type="EMBL" id="JBBNAE010000001">
    <property type="protein sequence ID" value="KAK9155759.1"/>
    <property type="molecule type" value="Genomic_DNA"/>
</dbReference>
<feature type="compositionally biased region" description="Low complexity" evidence="1">
    <location>
        <begin position="358"/>
        <end position="371"/>
    </location>
</feature>
<evidence type="ECO:0000259" key="3">
    <source>
        <dbReference type="Pfam" id="PF24714"/>
    </source>
</evidence>
<reference evidence="4 5" key="1">
    <citation type="submission" date="2024-01" db="EMBL/GenBank/DDBJ databases">
        <title>Genome assemblies of Stephania.</title>
        <authorList>
            <person name="Yang L."/>
        </authorList>
    </citation>
    <scope>NUCLEOTIDE SEQUENCE [LARGE SCALE GENOMIC DNA]</scope>
    <source>
        <strain evidence="4">QJT</strain>
        <tissue evidence="4">Leaf</tissue>
    </source>
</reference>
<evidence type="ECO:0000256" key="1">
    <source>
        <dbReference type="SAM" id="MobiDB-lite"/>
    </source>
</evidence>
<feature type="domain" description="TORTIFOLIA1/TORL1-2 C-terminal" evidence="2">
    <location>
        <begin position="676"/>
        <end position="809"/>
    </location>
</feature>
<keyword evidence="5" id="KW-1185">Reference proteome</keyword>
<dbReference type="InterPro" id="IPR057600">
    <property type="entry name" value="TORTIFOLIA1/SINE1-2_N"/>
</dbReference>
<dbReference type="GO" id="GO:0009826">
    <property type="term" value="P:unidimensional cell growth"/>
    <property type="evidence" value="ECO:0007669"/>
    <property type="project" value="TreeGrafter"/>
</dbReference>
<evidence type="ECO:0008006" key="6">
    <source>
        <dbReference type="Google" id="ProtNLM"/>
    </source>
</evidence>
<accession>A0AAP0KQS4</accession>
<dbReference type="InterPro" id="IPR016024">
    <property type="entry name" value="ARM-type_fold"/>
</dbReference>
<dbReference type="AlphaFoldDB" id="A0AAP0KQS4"/>
<gene>
    <name evidence="4" type="ORF">Sjap_003239</name>
</gene>
<dbReference type="InterPro" id="IPR033337">
    <property type="entry name" value="TORTIFOLIA1/SINE1-2"/>
</dbReference>
<feature type="domain" description="TORTIFOLIA1/SINE1-2 N-terminal" evidence="3">
    <location>
        <begin position="1"/>
        <end position="237"/>
    </location>
</feature>
<feature type="compositionally biased region" description="Polar residues" evidence="1">
    <location>
        <begin position="380"/>
        <end position="395"/>
    </location>
</feature>
<proteinExistence type="predicted"/>
<dbReference type="PANTHER" id="PTHR31355">
    <property type="entry name" value="MICROTUBULE-ASSOCIATED PROTEIN TORTIFOLIA1"/>
    <property type="match status" value="1"/>
</dbReference>
<dbReference type="InterPro" id="IPR011989">
    <property type="entry name" value="ARM-like"/>
</dbReference>
<dbReference type="Proteomes" id="UP001417504">
    <property type="component" value="Unassembled WGS sequence"/>
</dbReference>
<sequence>MLINCLYESSQDPKPAIKRESLRLLTVLCATHSGFAAAHLKRVIAHVVKRLKDSDSGVKEACQEAVGVLAGMYLRGDCGGNVNVGVFVKPLLEVLGDQGKVVQVGAANCLAKMVEGAAGEGVVAGLQKLCPRICKYLNSHGFQAKAALLCVVSNLAQVRAIAQHSVPTLLQSIYDCLHNTDWATRKAAADALIALATHSSHLIEGTSMTVAAVEACRFDKVKPVRDSMTEALQLWKKIAVDGGRGVPNGQNAFSRDENFLQMVESIEKSEHLTRDLGNIPSDSTKEQKTMGNGTLDKAVGTLKKKAPGLINKELNLEFFKKHETNISGDLPVEVVVPRKFRNSFNIQSDEESKVNETSSGSRSSGDGISESYDGHEMLSKQDSNGATQEPYSGKHSNSRLLVNAVDDCEQRDLASAQNGFSRINDHVEGSLSNPKGNYLAIQRQLSQLERQQVHLMNMLQNFMGWSRDSMLSLENRVGGLERAVEDMSRDLSATLGIRGGNFMAVFEQSGVRPLGKYNQLPEYSTSMLRRDEDVRSSFSKRFLSSNGVFSGTRARDLAWRSDMSGSSDSYSNGTLRNGHSSARRTLGDVRPPRTENGGAQTGGRKAWDKGGGPIRLGEGPSARSVWQASKDEATLEAIRVAGKDNETYQSVVQSGIPESNAEALVNNGKVQDPEPIWISWNNALDALCNGDIDSAYAEVLSTGDDLLLAKLMYKSGPVIDHLSNEIANELVLALGQFLLEQNLFEICLSWIQKLVEIVMENGPDVFGIPLEGKRELLMNLQEASSVSDLTKDWEGSPPEQLVLQLASSWSIDLQQFKK</sequence>
<comment type="caution">
    <text evidence="4">The sequence shown here is derived from an EMBL/GenBank/DDBJ whole genome shotgun (WGS) entry which is preliminary data.</text>
</comment>